<protein>
    <submittedName>
        <fullName evidence="1">Uncharacterized protein</fullName>
    </submittedName>
</protein>
<dbReference type="EMBL" id="SGSQ01000009">
    <property type="protein sequence ID" value="RZG47073.1"/>
    <property type="molecule type" value="Genomic_DNA"/>
</dbReference>
<dbReference type="AlphaFoldDB" id="A0A4Q7AH50"/>
<sequence length="97" mass="10758">MAVFLVASCSKPSYANDVQCKITELALTGYNINGVHSPHWAFFVRNISMHPHIYVELGRDIFGCAGYRLCQSVNPFKLHTNHLTVICEAPNSINGAH</sequence>
<evidence type="ECO:0000313" key="1">
    <source>
        <dbReference type="EMBL" id="RZG47073.1"/>
    </source>
</evidence>
<comment type="caution">
    <text evidence="1">The sequence shown here is derived from an EMBL/GenBank/DDBJ whole genome shotgun (WGS) entry which is preliminary data.</text>
</comment>
<dbReference type="Proteomes" id="UP000293863">
    <property type="component" value="Unassembled WGS sequence"/>
</dbReference>
<evidence type="ECO:0000313" key="2">
    <source>
        <dbReference type="Proteomes" id="UP000293863"/>
    </source>
</evidence>
<organism evidence="1 2">
    <name type="scientific">Acinetobacter wuhouensis</name>
    <dbReference type="NCBI Taxonomy" id="1879050"/>
    <lineage>
        <taxon>Bacteria</taxon>
        <taxon>Pseudomonadati</taxon>
        <taxon>Pseudomonadota</taxon>
        <taxon>Gammaproteobacteria</taxon>
        <taxon>Moraxellales</taxon>
        <taxon>Moraxellaceae</taxon>
        <taxon>Acinetobacter</taxon>
    </lineage>
</organism>
<keyword evidence="2" id="KW-1185">Reference proteome</keyword>
<proteinExistence type="predicted"/>
<reference evidence="1 2" key="1">
    <citation type="submission" date="2019-02" db="EMBL/GenBank/DDBJ databases">
        <title>The Batch Genome Submission of Acinetobacter spp. strains.</title>
        <authorList>
            <person name="Qin J."/>
            <person name="Hu Y."/>
            <person name="Ye H."/>
            <person name="Wei L."/>
            <person name="Feng Y."/>
            <person name="Zong Z."/>
        </authorList>
    </citation>
    <scope>NUCLEOTIDE SEQUENCE [LARGE SCALE GENOMIC DNA]</scope>
    <source>
        <strain evidence="1 2">WCHAW060049</strain>
    </source>
</reference>
<name>A0A4Q7AH50_9GAMM</name>
<gene>
    <name evidence="1" type="ORF">EXU28_07210</name>
</gene>
<accession>A0A4Q7AH50</accession>